<proteinExistence type="predicted"/>
<name>A0A9D4I8B6_DREPO</name>
<protein>
    <recommendedName>
        <fullName evidence="8">Fibrinogen C-terminal domain-containing protein</fullName>
    </recommendedName>
</protein>
<dbReference type="PROSITE" id="PS00514">
    <property type="entry name" value="FIBRINOGEN_C_1"/>
    <property type="match status" value="1"/>
</dbReference>
<sequence length="563" mass="65747">MYFKNKMVSYILYLVLVSTVASQISRETSTSRVVGRLDRLERKVFMQNDAIEVLRTALHILQKDLNDEMDLMKEDISELFTRLTGSSGQVVRPVEEPVSKIQHGSCECGAIVNQYENLMMAFKKEKNENIMFRKEFHEIRKQHDFEHGNASEKFNNMVSRLNNTEKKLRSEINTMKYETIAEFHEMRQQHDFEIGNVSEKLIYMDSRLNNSEETLRSEINTIKYETISEFQEMRKLQDFKIGNVSEKCYKVESRLNYAEKTLRSDIDTINKETMAVNHRYSVCQKDINNTRSYFNDVIIHLNESLMNRSLNTLQELSRITSDTAQLKTSNEILKNITDNLIRHHRFLPHKSCDSVVESGEYTIYPDAFPQGVKVYCYLDSTNKGWIVIQRRKDGSVDFNRTWVDYKAGFGDLSGEFWLGNDHVYQLTKDTPRQLRIDMEMFNGTKRYALYSEFKISSESDKYKLHLSGYTGDAEDCLITNCSGYGYGIHNGRSFSTFDRDNDRDGRCCACIFAGGWWFDDCFSAHLNGKYFKEKKSMSGWQGIHWYKITEGSTSLKFVQMSMR</sequence>
<dbReference type="InterPro" id="IPR037579">
    <property type="entry name" value="FIB_ANG-like"/>
</dbReference>
<dbReference type="PANTHER" id="PTHR47221:SF6">
    <property type="entry name" value="FIBRINOGEN ALPHA CHAIN"/>
    <property type="match status" value="1"/>
</dbReference>
<dbReference type="InterPro" id="IPR002181">
    <property type="entry name" value="Fibrinogen_a/b/g_C_dom"/>
</dbReference>
<dbReference type="CDD" id="cd00087">
    <property type="entry name" value="FReD"/>
    <property type="match status" value="1"/>
</dbReference>
<dbReference type="AlphaFoldDB" id="A0A9D4I8B6"/>
<keyword evidence="6" id="KW-0325">Glycoprotein</keyword>
<dbReference type="Proteomes" id="UP000828390">
    <property type="component" value="Unassembled WGS sequence"/>
</dbReference>
<feature type="domain" description="Fibrinogen C-terminal" evidence="8">
    <location>
        <begin position="343"/>
        <end position="563"/>
    </location>
</feature>
<comment type="subcellular location">
    <subcellularLocation>
        <location evidence="1">Secreted</location>
    </subcellularLocation>
</comment>
<reference evidence="9" key="2">
    <citation type="submission" date="2020-11" db="EMBL/GenBank/DDBJ databases">
        <authorList>
            <person name="McCartney M.A."/>
            <person name="Auch B."/>
            <person name="Kono T."/>
            <person name="Mallez S."/>
            <person name="Becker A."/>
            <person name="Gohl D.M."/>
            <person name="Silverstein K.A.T."/>
            <person name="Koren S."/>
            <person name="Bechman K.B."/>
            <person name="Herman A."/>
            <person name="Abrahante J.E."/>
            <person name="Garbe J."/>
        </authorList>
    </citation>
    <scope>NUCLEOTIDE SEQUENCE</scope>
    <source>
        <strain evidence="9">Duluth1</strain>
        <tissue evidence="9">Whole animal</tissue>
    </source>
</reference>
<organism evidence="9 10">
    <name type="scientific">Dreissena polymorpha</name>
    <name type="common">Zebra mussel</name>
    <name type="synonym">Mytilus polymorpha</name>
    <dbReference type="NCBI Taxonomy" id="45954"/>
    <lineage>
        <taxon>Eukaryota</taxon>
        <taxon>Metazoa</taxon>
        <taxon>Spiralia</taxon>
        <taxon>Lophotrochozoa</taxon>
        <taxon>Mollusca</taxon>
        <taxon>Bivalvia</taxon>
        <taxon>Autobranchia</taxon>
        <taxon>Heteroconchia</taxon>
        <taxon>Euheterodonta</taxon>
        <taxon>Imparidentia</taxon>
        <taxon>Neoheterodontei</taxon>
        <taxon>Myida</taxon>
        <taxon>Dreissenoidea</taxon>
        <taxon>Dreissenidae</taxon>
        <taxon>Dreissena</taxon>
    </lineage>
</organism>
<keyword evidence="4" id="KW-0175">Coiled coil</keyword>
<dbReference type="Pfam" id="PF00147">
    <property type="entry name" value="Fibrinogen_C"/>
    <property type="match status" value="1"/>
</dbReference>
<reference evidence="9" key="1">
    <citation type="journal article" date="2019" name="bioRxiv">
        <title>The Genome of the Zebra Mussel, Dreissena polymorpha: A Resource for Invasive Species Research.</title>
        <authorList>
            <person name="McCartney M.A."/>
            <person name="Auch B."/>
            <person name="Kono T."/>
            <person name="Mallez S."/>
            <person name="Zhang Y."/>
            <person name="Obille A."/>
            <person name="Becker A."/>
            <person name="Abrahante J.E."/>
            <person name="Garbe J."/>
            <person name="Badalamenti J.P."/>
            <person name="Herman A."/>
            <person name="Mangelson H."/>
            <person name="Liachko I."/>
            <person name="Sullivan S."/>
            <person name="Sone E.D."/>
            <person name="Koren S."/>
            <person name="Silverstein K.A.T."/>
            <person name="Beckman K.B."/>
            <person name="Gohl D.M."/>
        </authorList>
    </citation>
    <scope>NUCLEOTIDE SEQUENCE</scope>
    <source>
        <strain evidence="9">Duluth1</strain>
        <tissue evidence="9">Whole animal</tissue>
    </source>
</reference>
<evidence type="ECO:0000256" key="4">
    <source>
        <dbReference type="ARBA" id="ARBA00023054"/>
    </source>
</evidence>
<evidence type="ECO:0000256" key="5">
    <source>
        <dbReference type="ARBA" id="ARBA00023157"/>
    </source>
</evidence>
<dbReference type="EMBL" id="JAIWYP010000010">
    <property type="protein sequence ID" value="KAH3750432.1"/>
    <property type="molecule type" value="Genomic_DNA"/>
</dbReference>
<dbReference type="InterPro" id="IPR036056">
    <property type="entry name" value="Fibrinogen-like_C"/>
</dbReference>
<dbReference type="PANTHER" id="PTHR47221">
    <property type="entry name" value="FIBRINOGEN ALPHA CHAIN"/>
    <property type="match status" value="1"/>
</dbReference>
<evidence type="ECO:0000256" key="3">
    <source>
        <dbReference type="ARBA" id="ARBA00022729"/>
    </source>
</evidence>
<feature type="signal peptide" evidence="7">
    <location>
        <begin position="1"/>
        <end position="22"/>
    </location>
</feature>
<keyword evidence="10" id="KW-1185">Reference proteome</keyword>
<accession>A0A9D4I8B6</accession>
<evidence type="ECO:0000259" key="8">
    <source>
        <dbReference type="PROSITE" id="PS51406"/>
    </source>
</evidence>
<dbReference type="InterPro" id="IPR014716">
    <property type="entry name" value="Fibrinogen_a/b/g_C_1"/>
</dbReference>
<evidence type="ECO:0000256" key="1">
    <source>
        <dbReference type="ARBA" id="ARBA00004613"/>
    </source>
</evidence>
<evidence type="ECO:0000256" key="6">
    <source>
        <dbReference type="ARBA" id="ARBA00023180"/>
    </source>
</evidence>
<dbReference type="OrthoDB" id="6273946at2759"/>
<evidence type="ECO:0000313" key="9">
    <source>
        <dbReference type="EMBL" id="KAH3750432.1"/>
    </source>
</evidence>
<evidence type="ECO:0000256" key="2">
    <source>
        <dbReference type="ARBA" id="ARBA00022525"/>
    </source>
</evidence>
<keyword evidence="2" id="KW-0964">Secreted</keyword>
<dbReference type="InterPro" id="IPR020837">
    <property type="entry name" value="Fibrinogen_CS"/>
</dbReference>
<evidence type="ECO:0000313" key="10">
    <source>
        <dbReference type="Proteomes" id="UP000828390"/>
    </source>
</evidence>
<feature type="chain" id="PRO_5038586450" description="Fibrinogen C-terminal domain-containing protein" evidence="7">
    <location>
        <begin position="23"/>
        <end position="563"/>
    </location>
</feature>
<gene>
    <name evidence="9" type="ORF">DPMN_184954</name>
</gene>
<dbReference type="Gene3D" id="3.90.215.10">
    <property type="entry name" value="Gamma Fibrinogen, chain A, domain 1"/>
    <property type="match status" value="1"/>
</dbReference>
<evidence type="ECO:0000256" key="7">
    <source>
        <dbReference type="SAM" id="SignalP"/>
    </source>
</evidence>
<dbReference type="GO" id="GO:0005576">
    <property type="term" value="C:extracellular region"/>
    <property type="evidence" value="ECO:0007669"/>
    <property type="project" value="UniProtKB-SubCell"/>
</dbReference>
<dbReference type="Gene3D" id="4.10.530.10">
    <property type="entry name" value="Gamma-fibrinogen Carboxyl Terminal Fragment, domain 2"/>
    <property type="match status" value="1"/>
</dbReference>
<dbReference type="SUPFAM" id="SSF56496">
    <property type="entry name" value="Fibrinogen C-terminal domain-like"/>
    <property type="match status" value="1"/>
</dbReference>
<comment type="caution">
    <text evidence="9">The sequence shown here is derived from an EMBL/GenBank/DDBJ whole genome shotgun (WGS) entry which is preliminary data.</text>
</comment>
<dbReference type="PROSITE" id="PS51406">
    <property type="entry name" value="FIBRINOGEN_C_2"/>
    <property type="match status" value="1"/>
</dbReference>
<keyword evidence="5" id="KW-1015">Disulfide bond</keyword>
<keyword evidence="3 7" id="KW-0732">Signal</keyword>
<dbReference type="SMART" id="SM00186">
    <property type="entry name" value="FBG"/>
    <property type="match status" value="1"/>
</dbReference>